<keyword evidence="2" id="KW-1185">Reference proteome</keyword>
<dbReference type="Proteomes" id="UP000828390">
    <property type="component" value="Unassembled WGS sequence"/>
</dbReference>
<reference evidence="1" key="1">
    <citation type="journal article" date="2019" name="bioRxiv">
        <title>The Genome of the Zebra Mussel, Dreissena polymorpha: A Resource for Invasive Species Research.</title>
        <authorList>
            <person name="McCartney M.A."/>
            <person name="Auch B."/>
            <person name="Kono T."/>
            <person name="Mallez S."/>
            <person name="Zhang Y."/>
            <person name="Obille A."/>
            <person name="Becker A."/>
            <person name="Abrahante J.E."/>
            <person name="Garbe J."/>
            <person name="Badalamenti J.P."/>
            <person name="Herman A."/>
            <person name="Mangelson H."/>
            <person name="Liachko I."/>
            <person name="Sullivan S."/>
            <person name="Sone E.D."/>
            <person name="Koren S."/>
            <person name="Silverstein K.A.T."/>
            <person name="Beckman K.B."/>
            <person name="Gohl D.M."/>
        </authorList>
    </citation>
    <scope>NUCLEOTIDE SEQUENCE</scope>
    <source>
        <strain evidence="1">Duluth1</strain>
        <tissue evidence="1">Whole animal</tissue>
    </source>
</reference>
<evidence type="ECO:0000313" key="1">
    <source>
        <dbReference type="EMBL" id="KAH3857812.1"/>
    </source>
</evidence>
<gene>
    <name evidence="1" type="ORF">DPMN_100427</name>
</gene>
<dbReference type="AlphaFoldDB" id="A0A9D4LFS1"/>
<proteinExistence type="predicted"/>
<reference evidence="1" key="2">
    <citation type="submission" date="2020-11" db="EMBL/GenBank/DDBJ databases">
        <authorList>
            <person name="McCartney M.A."/>
            <person name="Auch B."/>
            <person name="Kono T."/>
            <person name="Mallez S."/>
            <person name="Becker A."/>
            <person name="Gohl D.M."/>
            <person name="Silverstein K.A.T."/>
            <person name="Koren S."/>
            <person name="Bechman K.B."/>
            <person name="Herman A."/>
            <person name="Abrahante J.E."/>
            <person name="Garbe J."/>
        </authorList>
    </citation>
    <scope>NUCLEOTIDE SEQUENCE</scope>
    <source>
        <strain evidence="1">Duluth1</strain>
        <tissue evidence="1">Whole animal</tissue>
    </source>
</reference>
<evidence type="ECO:0000313" key="2">
    <source>
        <dbReference type="Proteomes" id="UP000828390"/>
    </source>
</evidence>
<name>A0A9D4LFS1_DREPO</name>
<accession>A0A9D4LFS1</accession>
<dbReference type="EMBL" id="JAIWYP010000003">
    <property type="protein sequence ID" value="KAH3857812.1"/>
    <property type="molecule type" value="Genomic_DNA"/>
</dbReference>
<organism evidence="1 2">
    <name type="scientific">Dreissena polymorpha</name>
    <name type="common">Zebra mussel</name>
    <name type="synonym">Mytilus polymorpha</name>
    <dbReference type="NCBI Taxonomy" id="45954"/>
    <lineage>
        <taxon>Eukaryota</taxon>
        <taxon>Metazoa</taxon>
        <taxon>Spiralia</taxon>
        <taxon>Lophotrochozoa</taxon>
        <taxon>Mollusca</taxon>
        <taxon>Bivalvia</taxon>
        <taxon>Autobranchia</taxon>
        <taxon>Heteroconchia</taxon>
        <taxon>Euheterodonta</taxon>
        <taxon>Imparidentia</taxon>
        <taxon>Neoheterodontei</taxon>
        <taxon>Myida</taxon>
        <taxon>Dreissenoidea</taxon>
        <taxon>Dreissenidae</taxon>
        <taxon>Dreissena</taxon>
    </lineage>
</organism>
<comment type="caution">
    <text evidence="1">The sequence shown here is derived from an EMBL/GenBank/DDBJ whole genome shotgun (WGS) entry which is preliminary data.</text>
</comment>
<protein>
    <submittedName>
        <fullName evidence="1">Uncharacterized protein</fullName>
    </submittedName>
</protein>
<sequence>MIKKKLPPEVLLQLELLKGADNKWSVPKLRELLRQYITVREHTEESLKDNKESVASKMYRENQRNAMYSKTYLYPNKMESNQTSNKLAQAL</sequence>